<feature type="transmembrane region" description="Helical" evidence="3">
    <location>
        <begin position="21"/>
        <end position="45"/>
    </location>
</feature>
<gene>
    <name evidence="5" type="ORF">EDD28_0326</name>
</gene>
<name>A0A3N2D8I2_9MICO</name>
<dbReference type="InterPro" id="IPR050922">
    <property type="entry name" value="LytR/CpsA/Psr_CW_biosynth"/>
</dbReference>
<dbReference type="InterPro" id="IPR004474">
    <property type="entry name" value="LytR_CpsA_psr"/>
</dbReference>
<evidence type="ECO:0000256" key="3">
    <source>
        <dbReference type="SAM" id="Phobius"/>
    </source>
</evidence>
<reference evidence="5 6" key="1">
    <citation type="submission" date="2018-11" db="EMBL/GenBank/DDBJ databases">
        <title>Sequencing the genomes of 1000 actinobacteria strains.</title>
        <authorList>
            <person name="Klenk H.-P."/>
        </authorList>
    </citation>
    <scope>NUCLEOTIDE SEQUENCE [LARGE SCALE GENOMIC DNA]</scope>
    <source>
        <strain evidence="5 6">DSM 13521</strain>
    </source>
</reference>
<evidence type="ECO:0000256" key="1">
    <source>
        <dbReference type="ARBA" id="ARBA00006068"/>
    </source>
</evidence>
<organism evidence="5 6">
    <name type="scientific">Salana multivorans</name>
    <dbReference type="NCBI Taxonomy" id="120377"/>
    <lineage>
        <taxon>Bacteria</taxon>
        <taxon>Bacillati</taxon>
        <taxon>Actinomycetota</taxon>
        <taxon>Actinomycetes</taxon>
        <taxon>Micrococcales</taxon>
        <taxon>Beutenbergiaceae</taxon>
        <taxon>Salana</taxon>
    </lineage>
</organism>
<dbReference type="RefSeq" id="WP_123738040.1">
    <property type="nucleotide sequence ID" value="NZ_RKHQ01000001.1"/>
</dbReference>
<keyword evidence="3" id="KW-1133">Transmembrane helix</keyword>
<dbReference type="AlphaFoldDB" id="A0A3N2D8I2"/>
<dbReference type="Gene3D" id="3.40.630.190">
    <property type="entry name" value="LCP protein"/>
    <property type="match status" value="1"/>
</dbReference>
<evidence type="ECO:0000259" key="4">
    <source>
        <dbReference type="Pfam" id="PF03816"/>
    </source>
</evidence>
<dbReference type="Proteomes" id="UP000275356">
    <property type="component" value="Unassembled WGS sequence"/>
</dbReference>
<feature type="region of interest" description="Disordered" evidence="2">
    <location>
        <begin position="60"/>
        <end position="85"/>
    </location>
</feature>
<dbReference type="PANTHER" id="PTHR33392">
    <property type="entry name" value="POLYISOPRENYL-TEICHOIC ACID--PEPTIDOGLYCAN TEICHOIC ACID TRANSFERASE TAGU"/>
    <property type="match status" value="1"/>
</dbReference>
<evidence type="ECO:0000256" key="2">
    <source>
        <dbReference type="SAM" id="MobiDB-lite"/>
    </source>
</evidence>
<comment type="similarity">
    <text evidence="1">Belongs to the LytR/CpsA/Psr (LCP) family.</text>
</comment>
<dbReference type="Pfam" id="PF03816">
    <property type="entry name" value="LytR_cpsA_psr"/>
    <property type="match status" value="1"/>
</dbReference>
<feature type="compositionally biased region" description="Low complexity" evidence="2">
    <location>
        <begin position="63"/>
        <end position="73"/>
    </location>
</feature>
<keyword evidence="3" id="KW-0812">Transmembrane</keyword>
<keyword evidence="6" id="KW-1185">Reference proteome</keyword>
<evidence type="ECO:0000313" key="6">
    <source>
        <dbReference type="Proteomes" id="UP000275356"/>
    </source>
</evidence>
<feature type="domain" description="Cell envelope-related transcriptional attenuator" evidence="4">
    <location>
        <begin position="113"/>
        <end position="279"/>
    </location>
</feature>
<feature type="compositionally biased region" description="Low complexity" evidence="2">
    <location>
        <begin position="406"/>
        <end position="419"/>
    </location>
</feature>
<comment type="caution">
    <text evidence="5">The sequence shown here is derived from an EMBL/GenBank/DDBJ whole genome shotgun (WGS) entry which is preliminary data.</text>
</comment>
<dbReference type="EMBL" id="RKHQ01000001">
    <property type="protein sequence ID" value="ROR95764.1"/>
    <property type="molecule type" value="Genomic_DNA"/>
</dbReference>
<keyword evidence="3" id="KW-0472">Membrane</keyword>
<accession>A0A3N2D8I2</accession>
<feature type="region of interest" description="Disordered" evidence="2">
    <location>
        <begin position="366"/>
        <end position="431"/>
    </location>
</feature>
<sequence length="431" mass="45845">MARQPAPRKSFRHARRLPRRHVLRAIACVVAGALLFAGTGAYALYSELMGNISSDYSVDDFRTTTPTPTPSDTDTPDPTPTDPRAGQEINILLMGTDTRAGENADGTDIEGARADTTILLHIPADRSRVEAVSIPRDLLTDIPSCPMNADGSKTSYEQDMEMFNAAFMTGAWEGDLGLGALCTLLTVEKMTGLTIDDYAVVDFSGFKRVVDTIGGVPMCITEPLKNADAVIDLQPGYQTLNGEQALGFARMRKGRDDGSDIKRIGHQQELLAAIVRQVLSKNLVTDSFQLVQFLDAVTSSLTTSQGLSNPMQLAGLANVLAPIGAEGVTFVTMPTEEYSQNKNRLVASAEAEVLWDRLRNGIPVNSAYEPPASTGATAATATDGTTSAAPDGTAPAEDATADETADTSTTEPTETPTDPWDLKTGLTEPAC</sequence>
<dbReference type="InterPro" id="IPR006311">
    <property type="entry name" value="TAT_signal"/>
</dbReference>
<protein>
    <submittedName>
        <fullName evidence="5">LytR family transcriptional attenuator</fullName>
    </submittedName>
</protein>
<dbReference type="PANTHER" id="PTHR33392:SF6">
    <property type="entry name" value="POLYISOPRENYL-TEICHOIC ACID--PEPTIDOGLYCAN TEICHOIC ACID TRANSFERASE TAGU"/>
    <property type="match status" value="1"/>
</dbReference>
<dbReference type="PROSITE" id="PS51318">
    <property type="entry name" value="TAT"/>
    <property type="match status" value="1"/>
</dbReference>
<dbReference type="OrthoDB" id="9782542at2"/>
<proteinExistence type="inferred from homology"/>
<evidence type="ECO:0000313" key="5">
    <source>
        <dbReference type="EMBL" id="ROR95764.1"/>
    </source>
</evidence>
<feature type="compositionally biased region" description="Low complexity" evidence="2">
    <location>
        <begin position="370"/>
        <end position="398"/>
    </location>
</feature>
<dbReference type="NCBIfam" id="TIGR00350">
    <property type="entry name" value="lytR_cpsA_psr"/>
    <property type="match status" value="1"/>
</dbReference>